<sequence>MIRKAFRHSIWLPTRAEFLEALSKLPLDNHNALLRFVHQQDVLSGLAGRLLIRHIACSVLGLTTNQIHVERTEMGKPFLTEYQNRIDFNITHGGDFTCAVAVTRGRCGVDCMRVNIPPSEKSAIHFIKRMKRVFAPSELCLILSQQSELEQMRFFYRHWCLKEAYLKAVGCGIRIPLNGVRCTLSTPISPSPWCESTDFAAPNRHWVFEEHILPDEHIAAVAWTDCSPLPAISGSFTELAYTDLVAGLENVTDAAEEHWAAFLQKPNRLPVI</sequence>
<dbReference type="InterPro" id="IPR008278">
    <property type="entry name" value="4-PPantetheinyl_Trfase_dom"/>
</dbReference>
<dbReference type="Proteomes" id="UP000324629">
    <property type="component" value="Unassembled WGS sequence"/>
</dbReference>
<comment type="caution">
    <text evidence="11">The sequence shown here is derived from an EMBL/GenBank/DDBJ whole genome shotgun (WGS) entry which is preliminary data.</text>
</comment>
<evidence type="ECO:0000256" key="6">
    <source>
        <dbReference type="ARBA" id="ARBA00033443"/>
    </source>
</evidence>
<dbReference type="GO" id="GO:0008897">
    <property type="term" value="F:holo-[acyl-carrier-protein] synthase activity"/>
    <property type="evidence" value="ECO:0007669"/>
    <property type="project" value="UniProtKB-EC"/>
</dbReference>
<feature type="domain" description="4'-phosphopantetheinyl transferase" evidence="9">
    <location>
        <begin position="107"/>
        <end position="221"/>
    </location>
</feature>
<evidence type="ECO:0000256" key="3">
    <source>
        <dbReference type="ARBA" id="ARBA00016301"/>
    </source>
</evidence>
<comment type="catalytic activity">
    <reaction evidence="7">
        <text>apo-[ACP] + CoA = holo-[ACP] + adenosine 3',5'-bisphosphate + H(+)</text>
        <dbReference type="Rhea" id="RHEA:12068"/>
        <dbReference type="Rhea" id="RHEA-COMP:9685"/>
        <dbReference type="Rhea" id="RHEA-COMP:9690"/>
        <dbReference type="ChEBI" id="CHEBI:15378"/>
        <dbReference type="ChEBI" id="CHEBI:29999"/>
        <dbReference type="ChEBI" id="CHEBI:57287"/>
        <dbReference type="ChEBI" id="CHEBI:58343"/>
        <dbReference type="ChEBI" id="CHEBI:64479"/>
        <dbReference type="EC" id="2.7.8.7"/>
    </reaction>
    <physiologicalReaction direction="left-to-right" evidence="7">
        <dbReference type="Rhea" id="RHEA:12069"/>
    </physiologicalReaction>
</comment>
<dbReference type="Pfam" id="PF01648">
    <property type="entry name" value="ACPS"/>
    <property type="match status" value="1"/>
</dbReference>
<keyword evidence="12" id="KW-1185">Reference proteome</keyword>
<evidence type="ECO:0000256" key="8">
    <source>
        <dbReference type="ARBA" id="ARBA00048794"/>
    </source>
</evidence>
<dbReference type="EC" id="2.7.8.7" evidence="2"/>
<proteinExistence type="inferred from homology"/>
<comment type="similarity">
    <text evidence="1">Belongs to the P-Pant transferase superfamily. AcpS family.</text>
</comment>
<evidence type="ECO:0000313" key="12">
    <source>
        <dbReference type="Proteomes" id="UP000324629"/>
    </source>
</evidence>
<feature type="domain" description="4'-phosphopantetheinyl transferase N-terminal" evidence="10">
    <location>
        <begin position="11"/>
        <end position="102"/>
    </location>
</feature>
<organism evidence="11 12">
    <name type="scientific">Paragonimus westermani</name>
    <dbReference type="NCBI Taxonomy" id="34504"/>
    <lineage>
        <taxon>Eukaryota</taxon>
        <taxon>Metazoa</taxon>
        <taxon>Spiralia</taxon>
        <taxon>Lophotrochozoa</taxon>
        <taxon>Platyhelminthes</taxon>
        <taxon>Trematoda</taxon>
        <taxon>Digenea</taxon>
        <taxon>Plagiorchiida</taxon>
        <taxon>Troglotremata</taxon>
        <taxon>Troglotrematidae</taxon>
        <taxon>Paragonimus</taxon>
    </lineage>
</organism>
<dbReference type="InterPro" id="IPR037143">
    <property type="entry name" value="4-PPantetheinyl_Trfase_dom_sf"/>
</dbReference>
<name>A0A5J4NJ61_9TREM</name>
<evidence type="ECO:0000313" key="11">
    <source>
        <dbReference type="EMBL" id="KAA3675605.1"/>
    </source>
</evidence>
<dbReference type="GO" id="GO:0019878">
    <property type="term" value="P:lysine biosynthetic process via aminoadipic acid"/>
    <property type="evidence" value="ECO:0007669"/>
    <property type="project" value="TreeGrafter"/>
</dbReference>
<gene>
    <name evidence="11" type="ORF">DEA37_0003817</name>
</gene>
<dbReference type="PANTHER" id="PTHR12215:SF10">
    <property type="entry name" value="L-AMINOADIPATE-SEMIALDEHYDE DEHYDROGENASE-PHOSPHOPANTETHEINYL TRANSFERASE"/>
    <property type="match status" value="1"/>
</dbReference>
<dbReference type="Pfam" id="PF22624">
    <property type="entry name" value="AASDHPPT_N"/>
    <property type="match status" value="1"/>
</dbReference>
<evidence type="ECO:0000256" key="2">
    <source>
        <dbReference type="ARBA" id="ARBA00013172"/>
    </source>
</evidence>
<dbReference type="GO" id="GO:0005829">
    <property type="term" value="C:cytosol"/>
    <property type="evidence" value="ECO:0007669"/>
    <property type="project" value="TreeGrafter"/>
</dbReference>
<dbReference type="SUPFAM" id="SSF56214">
    <property type="entry name" value="4'-phosphopantetheinyl transferase"/>
    <property type="match status" value="2"/>
</dbReference>
<evidence type="ECO:0000259" key="9">
    <source>
        <dbReference type="Pfam" id="PF01648"/>
    </source>
</evidence>
<accession>A0A5J4NJ61</accession>
<evidence type="ECO:0000256" key="7">
    <source>
        <dbReference type="ARBA" id="ARBA00048641"/>
    </source>
</evidence>
<dbReference type="InterPro" id="IPR055066">
    <property type="entry name" value="AASDHPPT_N"/>
</dbReference>
<reference evidence="11 12" key="1">
    <citation type="journal article" date="2019" name="Gigascience">
        <title>Whole-genome sequence of the oriental lung fluke Paragonimus westermani.</title>
        <authorList>
            <person name="Oey H."/>
            <person name="Zakrzewski M."/>
            <person name="Narain K."/>
            <person name="Devi K.R."/>
            <person name="Agatsuma T."/>
            <person name="Nawaratna S."/>
            <person name="Gobert G.N."/>
            <person name="Jones M.K."/>
            <person name="Ragan M.A."/>
            <person name="McManus D.P."/>
            <person name="Krause L."/>
        </authorList>
    </citation>
    <scope>NUCLEOTIDE SEQUENCE [LARGE SCALE GENOMIC DNA]</scope>
    <source>
        <strain evidence="11 12">IND2009</strain>
    </source>
</reference>
<evidence type="ECO:0000259" key="10">
    <source>
        <dbReference type="Pfam" id="PF22624"/>
    </source>
</evidence>
<comment type="catalytic activity">
    <reaction evidence="8">
        <text>apo-[ACP] + acetyl-CoA = acetyl-[ACP] + adenosine 3',5'-bisphosphate + H(+)</text>
        <dbReference type="Rhea" id="RHEA:46564"/>
        <dbReference type="Rhea" id="RHEA-COMP:9621"/>
        <dbReference type="Rhea" id="RHEA-COMP:9690"/>
        <dbReference type="ChEBI" id="CHEBI:15378"/>
        <dbReference type="ChEBI" id="CHEBI:29999"/>
        <dbReference type="ChEBI" id="CHEBI:57288"/>
        <dbReference type="ChEBI" id="CHEBI:58343"/>
        <dbReference type="ChEBI" id="CHEBI:78446"/>
    </reaction>
    <physiologicalReaction direction="left-to-right" evidence="8">
        <dbReference type="Rhea" id="RHEA:46565"/>
    </physiologicalReaction>
</comment>
<dbReference type="Gene3D" id="3.90.470.20">
    <property type="entry name" value="4'-phosphopantetheinyl transferase domain"/>
    <property type="match status" value="2"/>
</dbReference>
<protein>
    <recommendedName>
        <fullName evidence="3">L-aminoadipate-semialdehyde dehydrogenase-phosphopantetheinyl transferase</fullName>
        <ecNumber evidence="2">2.7.8.7</ecNumber>
    </recommendedName>
    <alternativeName>
        <fullName evidence="5">4'-phosphopantetheinyl transferase</fullName>
    </alternativeName>
    <alternativeName>
        <fullName evidence="6">Alpha-aminoadipic semialdehyde dehydrogenase-phosphopantetheinyl transferase</fullName>
    </alternativeName>
</protein>
<evidence type="ECO:0000256" key="4">
    <source>
        <dbReference type="ARBA" id="ARBA00022679"/>
    </source>
</evidence>
<dbReference type="EMBL" id="QNGE01002424">
    <property type="protein sequence ID" value="KAA3675605.1"/>
    <property type="molecule type" value="Genomic_DNA"/>
</dbReference>
<dbReference type="PANTHER" id="PTHR12215">
    <property type="entry name" value="PHOSPHOPANTETHEINE TRANSFERASE"/>
    <property type="match status" value="1"/>
</dbReference>
<dbReference type="GO" id="GO:0000287">
    <property type="term" value="F:magnesium ion binding"/>
    <property type="evidence" value="ECO:0007669"/>
    <property type="project" value="InterPro"/>
</dbReference>
<dbReference type="AlphaFoldDB" id="A0A5J4NJ61"/>
<evidence type="ECO:0000256" key="5">
    <source>
        <dbReference type="ARBA" id="ARBA00030484"/>
    </source>
</evidence>
<dbReference type="InterPro" id="IPR050559">
    <property type="entry name" value="P-Pant_transferase_sf"/>
</dbReference>
<evidence type="ECO:0000256" key="1">
    <source>
        <dbReference type="ARBA" id="ARBA00006195"/>
    </source>
</evidence>
<keyword evidence="4 11" id="KW-0808">Transferase</keyword>